<organism evidence="1 2">
    <name type="scientific">Adiantum capillus-veneris</name>
    <name type="common">Maidenhair fern</name>
    <dbReference type="NCBI Taxonomy" id="13818"/>
    <lineage>
        <taxon>Eukaryota</taxon>
        <taxon>Viridiplantae</taxon>
        <taxon>Streptophyta</taxon>
        <taxon>Embryophyta</taxon>
        <taxon>Tracheophyta</taxon>
        <taxon>Polypodiopsida</taxon>
        <taxon>Polypodiidae</taxon>
        <taxon>Polypodiales</taxon>
        <taxon>Pteridineae</taxon>
        <taxon>Pteridaceae</taxon>
        <taxon>Vittarioideae</taxon>
        <taxon>Adiantum</taxon>
    </lineage>
</organism>
<keyword evidence="2" id="KW-1185">Reference proteome</keyword>
<proteinExistence type="predicted"/>
<dbReference type="Proteomes" id="UP000886520">
    <property type="component" value="Chromosome 2"/>
</dbReference>
<accession>A0A9D4ZN93</accession>
<evidence type="ECO:0000313" key="1">
    <source>
        <dbReference type="EMBL" id="KAI5081714.1"/>
    </source>
</evidence>
<dbReference type="AlphaFoldDB" id="A0A9D4ZN93"/>
<gene>
    <name evidence="1" type="ORF">GOP47_0001457</name>
</gene>
<sequence>MRVRREERVGALTPLPKDICARVWRLNDATADIIDAQLSLYFQQDHGLEDRLQEVDHSLKQPQLSFSKTICASNVDGPFHIRIAVGICQKLTLISS</sequence>
<dbReference type="EMBL" id="JABFUD020000003">
    <property type="protein sequence ID" value="KAI5081714.1"/>
    <property type="molecule type" value="Genomic_DNA"/>
</dbReference>
<protein>
    <submittedName>
        <fullName evidence="1">Uncharacterized protein</fullName>
    </submittedName>
</protein>
<evidence type="ECO:0000313" key="2">
    <source>
        <dbReference type="Proteomes" id="UP000886520"/>
    </source>
</evidence>
<name>A0A9D4ZN93_ADICA</name>
<comment type="caution">
    <text evidence="1">The sequence shown here is derived from an EMBL/GenBank/DDBJ whole genome shotgun (WGS) entry which is preliminary data.</text>
</comment>
<reference evidence="1" key="1">
    <citation type="submission" date="2021-01" db="EMBL/GenBank/DDBJ databases">
        <title>Adiantum capillus-veneris genome.</title>
        <authorList>
            <person name="Fang Y."/>
            <person name="Liao Q."/>
        </authorList>
    </citation>
    <scope>NUCLEOTIDE SEQUENCE</scope>
    <source>
        <strain evidence="1">H3</strain>
        <tissue evidence="1">Leaf</tissue>
    </source>
</reference>